<dbReference type="PANTHER" id="PTHR12304:SF4">
    <property type="entry name" value="URIDINE NUCLEOSIDASE"/>
    <property type="match status" value="1"/>
</dbReference>
<dbReference type="InterPro" id="IPR023186">
    <property type="entry name" value="IUNH"/>
</dbReference>
<keyword evidence="5" id="KW-1185">Reference proteome</keyword>
<dbReference type="Pfam" id="PF01156">
    <property type="entry name" value="IU_nuc_hydro"/>
    <property type="match status" value="1"/>
</dbReference>
<sequence length="315" mass="33634">MKKIILDVDTGIDDSLAIAYAVHSPELDILGVTTCFGNVSVEEATRNTLVVLEQLDSGAPVIPGAGKPLFRGPTKGSTVEVHGEDGLGGAFKTEAARQAEREHAARFMSEQVRKYPHQVTIITVGPLTNLALAIMQDPGIVGLVHNVIAMAGAVTVPGNVTPHAEANIFADPEAAEYVFRSGIPMTLVGLDVTMQTLLPLTEVQGWHGRGTPLGGFLADMTEFYIGAYQQMYPGIEGCALHDPLAVGVAIDPSFVKTVPMHVQVDVEGILSYARTVGDLRSKPNAGPNMNVCIGVEAERFRSHFLSRVLGDEKQR</sequence>
<dbReference type="GO" id="GO:0016787">
    <property type="term" value="F:hydrolase activity"/>
    <property type="evidence" value="ECO:0007669"/>
    <property type="project" value="UniProtKB-KW"/>
</dbReference>
<evidence type="ECO:0000313" key="4">
    <source>
        <dbReference type="EMBL" id="MFB9324584.1"/>
    </source>
</evidence>
<evidence type="ECO:0000256" key="2">
    <source>
        <dbReference type="ARBA" id="ARBA00023295"/>
    </source>
</evidence>
<name>A0ABV5KH82_9BACL</name>
<dbReference type="InterPro" id="IPR036452">
    <property type="entry name" value="Ribo_hydro-like"/>
</dbReference>
<dbReference type="Proteomes" id="UP001589747">
    <property type="component" value="Unassembled WGS sequence"/>
</dbReference>
<gene>
    <name evidence="4" type="ORF">ACFFSY_01355</name>
</gene>
<evidence type="ECO:0000313" key="5">
    <source>
        <dbReference type="Proteomes" id="UP001589747"/>
    </source>
</evidence>
<feature type="domain" description="Inosine/uridine-preferring nucleoside hydrolase" evidence="3">
    <location>
        <begin position="4"/>
        <end position="301"/>
    </location>
</feature>
<proteinExistence type="predicted"/>
<dbReference type="CDD" id="cd02650">
    <property type="entry name" value="nuc_hydro_CaPnhB"/>
    <property type="match status" value="1"/>
</dbReference>
<evidence type="ECO:0000259" key="3">
    <source>
        <dbReference type="Pfam" id="PF01156"/>
    </source>
</evidence>
<dbReference type="InterPro" id="IPR001910">
    <property type="entry name" value="Inosine/uridine_hydrolase_dom"/>
</dbReference>
<keyword evidence="2" id="KW-0326">Glycosidase</keyword>
<accession>A0ABV5KH82</accession>
<organism evidence="4 5">
    <name type="scientific">Paenibacillus aurantiacus</name>
    <dbReference type="NCBI Taxonomy" id="1936118"/>
    <lineage>
        <taxon>Bacteria</taxon>
        <taxon>Bacillati</taxon>
        <taxon>Bacillota</taxon>
        <taxon>Bacilli</taxon>
        <taxon>Bacillales</taxon>
        <taxon>Paenibacillaceae</taxon>
        <taxon>Paenibacillus</taxon>
    </lineage>
</organism>
<keyword evidence="1 4" id="KW-0378">Hydrolase</keyword>
<dbReference type="RefSeq" id="WP_377488750.1">
    <property type="nucleotide sequence ID" value="NZ_JBHMDO010000003.1"/>
</dbReference>
<evidence type="ECO:0000256" key="1">
    <source>
        <dbReference type="ARBA" id="ARBA00022801"/>
    </source>
</evidence>
<dbReference type="EMBL" id="JBHMDO010000003">
    <property type="protein sequence ID" value="MFB9324584.1"/>
    <property type="molecule type" value="Genomic_DNA"/>
</dbReference>
<protein>
    <submittedName>
        <fullName evidence="4">Nucleoside hydrolase</fullName>
    </submittedName>
</protein>
<dbReference type="PANTHER" id="PTHR12304">
    <property type="entry name" value="INOSINE-URIDINE PREFERRING NUCLEOSIDE HYDROLASE"/>
    <property type="match status" value="1"/>
</dbReference>
<reference evidence="4 5" key="1">
    <citation type="submission" date="2024-09" db="EMBL/GenBank/DDBJ databases">
        <authorList>
            <person name="Sun Q."/>
            <person name="Mori K."/>
        </authorList>
    </citation>
    <scope>NUCLEOTIDE SEQUENCE [LARGE SCALE GENOMIC DNA]</scope>
    <source>
        <strain evidence="4 5">TISTR 2452</strain>
    </source>
</reference>
<dbReference type="Gene3D" id="3.90.245.10">
    <property type="entry name" value="Ribonucleoside hydrolase-like"/>
    <property type="match status" value="1"/>
</dbReference>
<comment type="caution">
    <text evidence="4">The sequence shown here is derived from an EMBL/GenBank/DDBJ whole genome shotgun (WGS) entry which is preliminary data.</text>
</comment>
<dbReference type="SUPFAM" id="SSF53590">
    <property type="entry name" value="Nucleoside hydrolase"/>
    <property type="match status" value="1"/>
</dbReference>